<proteinExistence type="predicted"/>
<dbReference type="EMBL" id="LFND01000004">
    <property type="protein sequence ID" value="KMQ63004.1"/>
    <property type="molecule type" value="Genomic_DNA"/>
</dbReference>
<gene>
    <name evidence="1" type="ORF">ACM46_13720</name>
</gene>
<dbReference type="AlphaFoldDB" id="A0A0J7IAS4"/>
<dbReference type="RefSeq" id="WP_048507247.1">
    <property type="nucleotide sequence ID" value="NZ_LFND01000004.1"/>
</dbReference>
<keyword evidence="2" id="KW-1185">Reference proteome</keyword>
<dbReference type="STRING" id="558151.ACM46_13720"/>
<organism evidence="1 2">
    <name type="scientific">Chryseobacterium angstadtii</name>
    <dbReference type="NCBI Taxonomy" id="558151"/>
    <lineage>
        <taxon>Bacteria</taxon>
        <taxon>Pseudomonadati</taxon>
        <taxon>Bacteroidota</taxon>
        <taxon>Flavobacteriia</taxon>
        <taxon>Flavobacteriales</taxon>
        <taxon>Weeksellaceae</taxon>
        <taxon>Chryseobacterium group</taxon>
        <taxon>Chryseobacterium</taxon>
    </lineage>
</organism>
<dbReference type="PATRIC" id="fig|558151.6.peg.2903"/>
<reference evidence="1 2" key="1">
    <citation type="journal article" date="2013" name="Int. J. Syst. Evol. Microbiol.">
        <title>Chryseobacterium angstadtii sp. nov., isolated from a newt tank.</title>
        <authorList>
            <person name="Kirk K.E."/>
            <person name="Hoffman J.A."/>
            <person name="Smith K.A."/>
            <person name="Strahan B.L."/>
            <person name="Failor K.C."/>
            <person name="Krebs J.E."/>
            <person name="Gale A.N."/>
            <person name="Do T.D."/>
            <person name="Sontag T.C."/>
            <person name="Batties A.M."/>
            <person name="Mistiszyn K."/>
            <person name="Newman J.D."/>
        </authorList>
    </citation>
    <scope>NUCLEOTIDE SEQUENCE [LARGE SCALE GENOMIC DNA]</scope>
    <source>
        <strain evidence="1 2">KM</strain>
    </source>
</reference>
<accession>A0A0J7IAS4</accession>
<sequence>MEIKVLNKQSILDIAIQHTGDVQNCFDIAIANGMAVSDLLTTGKALSVSDITNAKADVLQYYQSKNIKPATGTTLSEERQVPSLKGIGYMQLENSFKVS</sequence>
<comment type="caution">
    <text evidence="1">The sequence shown here is derived from an EMBL/GenBank/DDBJ whole genome shotgun (WGS) entry which is preliminary data.</text>
</comment>
<protein>
    <recommendedName>
        <fullName evidence="3">LysM domain-containing protein</fullName>
    </recommendedName>
</protein>
<dbReference type="OrthoDB" id="1100373at2"/>
<name>A0A0J7IAS4_9FLAO</name>
<evidence type="ECO:0000313" key="2">
    <source>
        <dbReference type="Proteomes" id="UP000036261"/>
    </source>
</evidence>
<evidence type="ECO:0008006" key="3">
    <source>
        <dbReference type="Google" id="ProtNLM"/>
    </source>
</evidence>
<evidence type="ECO:0000313" key="1">
    <source>
        <dbReference type="EMBL" id="KMQ63004.1"/>
    </source>
</evidence>
<dbReference type="Proteomes" id="UP000036261">
    <property type="component" value="Unassembled WGS sequence"/>
</dbReference>